<dbReference type="GO" id="GO:0005524">
    <property type="term" value="F:ATP binding"/>
    <property type="evidence" value="ECO:0007669"/>
    <property type="project" value="UniProtKB-UniRule"/>
</dbReference>
<dbReference type="InterPro" id="IPR000938">
    <property type="entry name" value="CAP-Gly_domain"/>
</dbReference>
<keyword evidence="16" id="KW-1185">Reference proteome</keyword>
<evidence type="ECO:0000256" key="5">
    <source>
        <dbReference type="ARBA" id="ARBA00022741"/>
    </source>
</evidence>
<dbReference type="Pfam" id="PF16183">
    <property type="entry name" value="Kinesin_assoc"/>
    <property type="match status" value="2"/>
</dbReference>
<dbReference type="InterPro" id="IPR001752">
    <property type="entry name" value="Kinesin_motor_dom"/>
</dbReference>
<reference evidence="15" key="1">
    <citation type="journal article" date="2023" name="bioRxiv">
        <title>Scaffold-level genome assemblies of two parasitoid biocontrol wasps reveal the parthenogenesis mechanism and an associated novel virus.</title>
        <authorList>
            <person name="Inwood S."/>
            <person name="Skelly J."/>
            <person name="Guhlin J."/>
            <person name="Harrop T."/>
            <person name="Goldson S."/>
            <person name="Dearden P."/>
        </authorList>
    </citation>
    <scope>NUCLEOTIDE SEQUENCE</scope>
    <source>
        <strain evidence="15">Irish</strain>
        <tissue evidence="15">Whole body</tissue>
    </source>
</reference>
<dbReference type="GO" id="GO:0003777">
    <property type="term" value="F:microtubule motor activity"/>
    <property type="evidence" value="ECO:0007669"/>
    <property type="project" value="InterPro"/>
</dbReference>
<dbReference type="GO" id="GO:0005737">
    <property type="term" value="C:cytoplasm"/>
    <property type="evidence" value="ECO:0007669"/>
    <property type="project" value="UniProtKB-ARBA"/>
</dbReference>
<dbReference type="SUPFAM" id="SSF74924">
    <property type="entry name" value="Cap-Gly domain"/>
    <property type="match status" value="1"/>
</dbReference>
<keyword evidence="5 10" id="KW-0547">Nucleotide-binding</keyword>
<evidence type="ECO:0000256" key="12">
    <source>
        <dbReference type="SAM" id="MobiDB-lite"/>
    </source>
</evidence>
<keyword evidence="9" id="KW-0206">Cytoskeleton</keyword>
<evidence type="ECO:0000259" key="13">
    <source>
        <dbReference type="PROSITE" id="PS50067"/>
    </source>
</evidence>
<dbReference type="InterPro" id="IPR008984">
    <property type="entry name" value="SMAD_FHA_dom_sf"/>
</dbReference>
<dbReference type="Pfam" id="PF00498">
    <property type="entry name" value="FHA"/>
    <property type="match status" value="1"/>
</dbReference>
<evidence type="ECO:0000259" key="14">
    <source>
        <dbReference type="PROSITE" id="PS50245"/>
    </source>
</evidence>
<dbReference type="Gene3D" id="3.40.850.10">
    <property type="entry name" value="Kinesin motor domain"/>
    <property type="match status" value="1"/>
</dbReference>
<dbReference type="EMBL" id="JAQQBS010001424">
    <property type="protein sequence ID" value="KAK0158534.1"/>
    <property type="molecule type" value="Genomic_DNA"/>
</dbReference>
<dbReference type="SMART" id="SM00129">
    <property type="entry name" value="KISc"/>
    <property type="match status" value="1"/>
</dbReference>
<keyword evidence="7 11" id="KW-0175">Coiled coil</keyword>
<dbReference type="PANTHER" id="PTHR47117">
    <property type="entry name" value="STAR-RELATED LIPID TRANSFER PROTEIN 9"/>
    <property type="match status" value="1"/>
</dbReference>
<dbReference type="Proteomes" id="UP001168990">
    <property type="component" value="Unassembled WGS sequence"/>
</dbReference>
<dbReference type="FunFam" id="3.40.850.10:FF:000010">
    <property type="entry name" value="Kinesin family member 13A"/>
    <property type="match status" value="1"/>
</dbReference>
<feature type="region of interest" description="Disordered" evidence="12">
    <location>
        <begin position="1877"/>
        <end position="1921"/>
    </location>
</feature>
<dbReference type="Pfam" id="PF01302">
    <property type="entry name" value="CAP_GLY"/>
    <property type="match status" value="1"/>
</dbReference>
<dbReference type="GO" id="GO:0008017">
    <property type="term" value="F:microtubule binding"/>
    <property type="evidence" value="ECO:0007669"/>
    <property type="project" value="InterPro"/>
</dbReference>
<evidence type="ECO:0000256" key="2">
    <source>
        <dbReference type="ARBA" id="ARBA00022490"/>
    </source>
</evidence>
<dbReference type="GO" id="GO:0005874">
    <property type="term" value="C:microtubule"/>
    <property type="evidence" value="ECO:0007669"/>
    <property type="project" value="UniProtKB-KW"/>
</dbReference>
<dbReference type="InterPro" id="IPR019821">
    <property type="entry name" value="Kinesin_motor_CS"/>
</dbReference>
<dbReference type="PRINTS" id="PR00380">
    <property type="entry name" value="KINESINHEAVY"/>
</dbReference>
<dbReference type="PROSITE" id="PS50067">
    <property type="entry name" value="KINESIN_MOTOR_2"/>
    <property type="match status" value="1"/>
</dbReference>
<dbReference type="CDD" id="cd01365">
    <property type="entry name" value="KISc_KIF1A_KIF1B"/>
    <property type="match status" value="1"/>
</dbReference>
<organism evidence="15 16">
    <name type="scientific">Microctonus aethiopoides</name>
    <dbReference type="NCBI Taxonomy" id="144406"/>
    <lineage>
        <taxon>Eukaryota</taxon>
        <taxon>Metazoa</taxon>
        <taxon>Ecdysozoa</taxon>
        <taxon>Arthropoda</taxon>
        <taxon>Hexapoda</taxon>
        <taxon>Insecta</taxon>
        <taxon>Pterygota</taxon>
        <taxon>Neoptera</taxon>
        <taxon>Endopterygota</taxon>
        <taxon>Hymenoptera</taxon>
        <taxon>Apocrita</taxon>
        <taxon>Ichneumonoidea</taxon>
        <taxon>Braconidae</taxon>
        <taxon>Euphorinae</taxon>
        <taxon>Microctonus</taxon>
    </lineage>
</organism>
<accession>A0AA39EXD7</accession>
<dbReference type="Pfam" id="PF12423">
    <property type="entry name" value="KIF1B"/>
    <property type="match status" value="1"/>
</dbReference>
<feature type="region of interest" description="Disordered" evidence="12">
    <location>
        <begin position="1419"/>
        <end position="1533"/>
    </location>
</feature>
<dbReference type="Gene3D" id="2.30.30.190">
    <property type="entry name" value="CAP Gly-rich-like domain"/>
    <property type="match status" value="1"/>
</dbReference>
<dbReference type="GO" id="GO:0008104">
    <property type="term" value="P:intracellular protein localization"/>
    <property type="evidence" value="ECO:0007669"/>
    <property type="project" value="UniProtKB-ARBA"/>
</dbReference>
<dbReference type="InterPro" id="IPR036859">
    <property type="entry name" value="CAP-Gly_dom_sf"/>
</dbReference>
<sequence>MATDKIKVAVRVRPFNRRELELGTQCVVEMTKQQTILQHPNIMDKIERNKPKTFAFDHCFYSLEPGVENFASQDVVFDALGRDILDNAFQGYNACIFAYGQTGSGKSYTMMGSGDNKGIIPRLCDNLFDMIAKQQSTELSYKVEVSYMEIYNEKVHDLLDPKPNKQSLKVREHNVLGPYVDGLSQLAVTSYQDIDNLMTEGNKSRTVAATNMNSESSRSHAVFSVILTQTLTDIRSGVSGEKVSRMSLVDLAGSERAVKTGAVGDRLKEGSNINKSLTTLGLVISKLADQNSGGKNRDKFVPYRDSVLTWLLKDNLGGNSKTVMVATISPAADNYEETLSTLRYADRAKRIVNHAVVNEDPNARIIRELRQEVEALKEMLLHATGQGSAVGQRRTDLTEKISESERLMKEMSQTWEEKLVKTERLQHERQQALEKMGISVQASGIQVEKNKYYLVNLNDDPSLNELLVYYLKERTLVGGRSATTDQDIQLHGLGILPEHCVITIEESGLYMTPLNGARCFVNGSQVVAKTPLLHGDRIVWGNHHFFRVNCPRSATAMSGEPQTPAQNIDYNFAKEELMLNELSNDPIQRAIARLEKQHEEDKQVALEKQRLEYERQFQQLRNILSPSTPYSPYVPYDPLRGSQSGKLPACTPTTQMRVEKWAQERDEMFKRSLGQLKTDILKANSLVQEANFLAEEMEKQTKFSVTLQIPPNNLSPNRKRGAFVSEPAILVKRTNMGSQVWTMEKLENKLVDMRDMYEERKDPNNSSLPRLPIVKDEIAGKTQDPFYESQENHNLIGVANIFLEVLYHDVRLDYHTPIISQQGEVAGRLQVEISRIKGQFPQDRICEAASESSSSDSTSSEQEEYSGSSHITCRVTIKQASGLPLSLSHFVFCQYNFWGHPEPIVVPPVVNADLPIANCTTGRDSLAFKFDHTKDFTVPVTEEFIEHCSEGALSIEVWGHRSAGFSRSKPGWEVEQQQLAKARSLADRWSELTRKIELWIEIQELNEQGEYSPVEVVMKSDTWTGGIYQLRQGQQRRIQVRVKPVQNSGTLPIICQSILSIAVGSVSVRKRFQIPLDSYQDEDLSILREKWSDALMRRRQYLDQQIQKLINKQNKTEQDIEREQSLVDQWVSLTEERNAVLVPAAGSGIPGAPADWNPPAGMEPHIPVLFLDLNADDLSTHQSGEEVSVTGLNSIIPKEHGNKFFSLPIIRHLEKDVCAIAAWDSSIHDNVYLNRVTDTNERVFLILKTTVRLSHPAPMDLVLRKRLALNIYKRQSFTDRIFKRIARTDCLTQSGVTYEVVSNIPKASEELEDRESLAQIAASGEDSSLCDGETYIEKYTRGVSAVESILTLDRLRQSVAVKELLQAQGQPLMRKTASVPNFSQVLLPLRRLGRTIMRFDTSMDSLSVTRSESVTDLNSELNGLPHHPRRASVGHVRNDDSLTPPKPFGIARPTFLNLNPNNSLTRVQQSTSSKSSPNMGGKLGPRMTTLHEETSNTGNQPSSPIQDDDEEKSDADYSEYESYQAPAKPVRPLTTSRTLDSLAELQSTKLNTPSMSSSGYGSQAVSTTNLTSDDSISIKSISVDETPDVEYKNIIETKKPDKMDSSLVEETPEEYLGEINTDIENLSISHNNIVLEKKIINSGASTEQFNSQIDTQLFEHKKIIIENQISDKRNDMEISQTSGSGDDSPIEGNSVVHTKLPPGKVVRRRKLSGNSTRTQQNAQHRASFPMVRPHLSESKFATRLEQTLQPGMGEYENGDNNSSERIDDDTSDKSSAFGSRHDLTRIEVPLPDWVIVGESVMVRPHSYCGVIAYIGPTEFASGTWIGVELDAPTGKNDGAVNGHRYFTCRAKCGLFVKFDKLIQDRRGKALRNFTKQEVMPSPPSAMRRSVSRGEGLHTLHRSRSRGEGLSTTGLRTMPRGK</sequence>
<dbReference type="CDD" id="cd22706">
    <property type="entry name" value="FHA_KIF13"/>
    <property type="match status" value="1"/>
</dbReference>
<protein>
    <recommendedName>
        <fullName evidence="17">Kinesin</fullName>
    </recommendedName>
</protein>
<feature type="coiled-coil region" evidence="11">
    <location>
        <begin position="596"/>
        <end position="623"/>
    </location>
</feature>
<gene>
    <name evidence="15" type="ORF">PV328_009526</name>
</gene>
<dbReference type="InterPro" id="IPR022140">
    <property type="entry name" value="Kinesin-like_KIF1-typ"/>
</dbReference>
<feature type="compositionally biased region" description="Polar residues" evidence="12">
    <location>
        <begin position="1495"/>
        <end position="1505"/>
    </location>
</feature>
<name>A0AA39EXD7_9HYME</name>
<keyword evidence="6 10" id="KW-0067">ATP-binding</keyword>
<dbReference type="SUPFAM" id="SSF52540">
    <property type="entry name" value="P-loop containing nucleoside triphosphate hydrolases"/>
    <property type="match status" value="1"/>
</dbReference>
<evidence type="ECO:0000256" key="3">
    <source>
        <dbReference type="ARBA" id="ARBA00022553"/>
    </source>
</evidence>
<keyword evidence="8 10" id="KW-0505">Motor protein</keyword>
<evidence type="ECO:0000313" key="16">
    <source>
        <dbReference type="Proteomes" id="UP001168990"/>
    </source>
</evidence>
<dbReference type="PROSITE" id="PS00845">
    <property type="entry name" value="CAP_GLY_1"/>
    <property type="match status" value="1"/>
</dbReference>
<comment type="caution">
    <text evidence="15">The sequence shown here is derived from an EMBL/GenBank/DDBJ whole genome shotgun (WGS) entry which is preliminary data.</text>
</comment>
<evidence type="ECO:0008006" key="17">
    <source>
        <dbReference type="Google" id="ProtNLM"/>
    </source>
</evidence>
<dbReference type="Pfam" id="PF12473">
    <property type="entry name" value="DUF3694"/>
    <property type="match status" value="2"/>
</dbReference>
<evidence type="ECO:0000256" key="6">
    <source>
        <dbReference type="ARBA" id="ARBA00022840"/>
    </source>
</evidence>
<evidence type="ECO:0000313" key="15">
    <source>
        <dbReference type="EMBL" id="KAK0158534.1"/>
    </source>
</evidence>
<proteinExistence type="inferred from homology"/>
<evidence type="ECO:0000256" key="10">
    <source>
        <dbReference type="PROSITE-ProRule" id="PRU00283"/>
    </source>
</evidence>
<comment type="subcellular location">
    <subcellularLocation>
        <location evidence="1">Cytoplasm</location>
        <location evidence="1">Cytoskeleton</location>
    </subcellularLocation>
</comment>
<feature type="region of interest" description="Disordered" evidence="12">
    <location>
        <begin position="1748"/>
        <end position="1778"/>
    </location>
</feature>
<evidence type="ECO:0000256" key="9">
    <source>
        <dbReference type="ARBA" id="ARBA00023212"/>
    </source>
</evidence>
<evidence type="ECO:0000256" key="1">
    <source>
        <dbReference type="ARBA" id="ARBA00004245"/>
    </source>
</evidence>
<keyword evidence="4" id="KW-0493">Microtubule</keyword>
<feature type="domain" description="Kinesin motor" evidence="13">
    <location>
        <begin position="5"/>
        <end position="351"/>
    </location>
</feature>
<comment type="similarity">
    <text evidence="10">Belongs to the TRAFAC class myosin-kinesin ATPase superfamily. Kinesin family.</text>
</comment>
<feature type="compositionally biased region" description="Acidic residues" evidence="12">
    <location>
        <begin position="1506"/>
        <end position="1519"/>
    </location>
</feature>
<feature type="region of interest" description="Disordered" evidence="12">
    <location>
        <begin position="1673"/>
        <end position="1698"/>
    </location>
</feature>
<dbReference type="SUPFAM" id="SSF49879">
    <property type="entry name" value="SMAD/FHA domain"/>
    <property type="match status" value="1"/>
</dbReference>
<feature type="compositionally biased region" description="Polar residues" evidence="12">
    <location>
        <begin position="1456"/>
        <end position="1478"/>
    </location>
</feature>
<dbReference type="PROSITE" id="PS50245">
    <property type="entry name" value="CAP_GLY_2"/>
    <property type="match status" value="1"/>
</dbReference>
<feature type="coiled-coil region" evidence="11">
    <location>
        <begin position="366"/>
        <end position="414"/>
    </location>
</feature>
<evidence type="ECO:0000256" key="7">
    <source>
        <dbReference type="ARBA" id="ARBA00023054"/>
    </source>
</evidence>
<dbReference type="Gene3D" id="2.60.200.20">
    <property type="match status" value="1"/>
</dbReference>
<reference evidence="15" key="2">
    <citation type="submission" date="2023-03" db="EMBL/GenBank/DDBJ databases">
        <authorList>
            <person name="Inwood S.N."/>
            <person name="Skelly J.G."/>
            <person name="Guhlin J."/>
            <person name="Harrop T.W.R."/>
            <person name="Goldson S.G."/>
            <person name="Dearden P.K."/>
        </authorList>
    </citation>
    <scope>NUCLEOTIDE SEQUENCE</scope>
    <source>
        <strain evidence="15">Irish</strain>
        <tissue evidence="15">Whole body</tissue>
    </source>
</reference>
<dbReference type="InterPro" id="IPR036961">
    <property type="entry name" value="Kinesin_motor_dom_sf"/>
</dbReference>
<dbReference type="SMART" id="SM01052">
    <property type="entry name" value="CAP_GLY"/>
    <property type="match status" value="1"/>
</dbReference>
<dbReference type="FunFam" id="2.60.200.20:FF:000002">
    <property type="entry name" value="Kinesin family member 13A"/>
    <property type="match status" value="1"/>
</dbReference>
<keyword evidence="3" id="KW-0597">Phosphoprotein</keyword>
<dbReference type="InterPro" id="IPR027417">
    <property type="entry name" value="P-loop_NTPase"/>
</dbReference>
<feature type="domain" description="CAP-Gly" evidence="14">
    <location>
        <begin position="1815"/>
        <end position="1857"/>
    </location>
</feature>
<evidence type="ECO:0000256" key="8">
    <source>
        <dbReference type="ARBA" id="ARBA00023175"/>
    </source>
</evidence>
<dbReference type="SMART" id="SM00240">
    <property type="entry name" value="FHA"/>
    <property type="match status" value="1"/>
</dbReference>
<dbReference type="InterPro" id="IPR000253">
    <property type="entry name" value="FHA_dom"/>
</dbReference>
<feature type="binding site" evidence="10">
    <location>
        <begin position="100"/>
        <end position="107"/>
    </location>
    <ligand>
        <name>ATP</name>
        <dbReference type="ChEBI" id="CHEBI:30616"/>
    </ligand>
</feature>
<dbReference type="InterPro" id="IPR032405">
    <property type="entry name" value="Kinesin_assoc"/>
</dbReference>
<dbReference type="Gene3D" id="6.10.250.2520">
    <property type="match status" value="1"/>
</dbReference>
<dbReference type="Pfam" id="PF00225">
    <property type="entry name" value="Kinesin"/>
    <property type="match status" value="1"/>
</dbReference>
<evidence type="ECO:0000256" key="11">
    <source>
        <dbReference type="SAM" id="Coils"/>
    </source>
</evidence>
<evidence type="ECO:0000256" key="4">
    <source>
        <dbReference type="ARBA" id="ARBA00022701"/>
    </source>
</evidence>
<dbReference type="PROSITE" id="PS00411">
    <property type="entry name" value="KINESIN_MOTOR_1"/>
    <property type="match status" value="1"/>
</dbReference>
<keyword evidence="2" id="KW-0963">Cytoplasm</keyword>
<dbReference type="GO" id="GO:0007018">
    <property type="term" value="P:microtubule-based movement"/>
    <property type="evidence" value="ECO:0007669"/>
    <property type="project" value="InterPro"/>
</dbReference>
<dbReference type="InterPro" id="IPR022164">
    <property type="entry name" value="Kinesin-like"/>
</dbReference>
<dbReference type="FunFam" id="2.30.30.190:FF:000014">
    <property type="entry name" value="Uncharacterized protein, isoform E"/>
    <property type="match status" value="1"/>
</dbReference>